<evidence type="ECO:0000313" key="6">
    <source>
        <dbReference type="Proteomes" id="UP000635983"/>
    </source>
</evidence>
<comment type="function">
    <text evidence="1">Required for the efficient initiation of filament assembly.</text>
</comment>
<comment type="similarity">
    <text evidence="2">Belongs to the FlgN family.</text>
</comment>
<evidence type="ECO:0000313" key="5">
    <source>
        <dbReference type="EMBL" id="GGJ90111.1"/>
    </source>
</evidence>
<evidence type="ECO:0000256" key="1">
    <source>
        <dbReference type="ARBA" id="ARBA00002397"/>
    </source>
</evidence>
<evidence type="ECO:0000256" key="2">
    <source>
        <dbReference type="ARBA" id="ARBA00007703"/>
    </source>
</evidence>
<organism evidence="5 6">
    <name type="scientific">Pseudomonas matsuisoli</name>
    <dbReference type="NCBI Taxonomy" id="1515666"/>
    <lineage>
        <taxon>Bacteria</taxon>
        <taxon>Pseudomonadati</taxon>
        <taxon>Pseudomonadota</taxon>
        <taxon>Gammaproteobacteria</taxon>
        <taxon>Pseudomonadales</taxon>
        <taxon>Pseudomonadaceae</taxon>
        <taxon>Pseudomonas</taxon>
    </lineage>
</organism>
<gene>
    <name evidence="5" type="ORF">GCM10009304_14590</name>
</gene>
<dbReference type="RefSeq" id="WP_188982500.1">
    <property type="nucleotide sequence ID" value="NZ_BMPO01000003.1"/>
</dbReference>
<dbReference type="SUPFAM" id="SSF140566">
    <property type="entry name" value="FlgN-like"/>
    <property type="match status" value="1"/>
</dbReference>
<dbReference type="InterPro" id="IPR007809">
    <property type="entry name" value="FlgN-like"/>
</dbReference>
<dbReference type="AlphaFoldDB" id="A0A917PSG7"/>
<name>A0A917PSG7_9PSED</name>
<keyword evidence="3" id="KW-1005">Bacterial flagellum biogenesis</keyword>
<dbReference type="Proteomes" id="UP000635983">
    <property type="component" value="Unassembled WGS sequence"/>
</dbReference>
<proteinExistence type="inferred from homology"/>
<dbReference type="InterPro" id="IPR036679">
    <property type="entry name" value="FlgN-like_sf"/>
</dbReference>
<dbReference type="GO" id="GO:0044780">
    <property type="term" value="P:bacterial-type flagellum assembly"/>
    <property type="evidence" value="ECO:0007669"/>
    <property type="project" value="InterPro"/>
</dbReference>
<reference evidence="5" key="1">
    <citation type="journal article" date="2014" name="Int. J. Syst. Evol. Microbiol.">
        <title>Complete genome sequence of Corynebacterium casei LMG S-19264T (=DSM 44701T), isolated from a smear-ripened cheese.</title>
        <authorList>
            <consortium name="US DOE Joint Genome Institute (JGI-PGF)"/>
            <person name="Walter F."/>
            <person name="Albersmeier A."/>
            <person name="Kalinowski J."/>
            <person name="Ruckert C."/>
        </authorList>
    </citation>
    <scope>NUCLEOTIDE SEQUENCE</scope>
    <source>
        <strain evidence="5">JCM 30078</strain>
    </source>
</reference>
<feature type="region of interest" description="Disordered" evidence="4">
    <location>
        <begin position="136"/>
        <end position="156"/>
    </location>
</feature>
<accession>A0A917PSG7</accession>
<reference evidence="5" key="2">
    <citation type="submission" date="2020-09" db="EMBL/GenBank/DDBJ databases">
        <authorList>
            <person name="Sun Q."/>
            <person name="Ohkuma M."/>
        </authorList>
    </citation>
    <scope>NUCLEOTIDE SEQUENCE</scope>
    <source>
        <strain evidence="5">JCM 30078</strain>
    </source>
</reference>
<evidence type="ECO:0000256" key="4">
    <source>
        <dbReference type="SAM" id="MobiDB-lite"/>
    </source>
</evidence>
<evidence type="ECO:0000256" key="3">
    <source>
        <dbReference type="ARBA" id="ARBA00022795"/>
    </source>
</evidence>
<evidence type="ECO:0008006" key="7">
    <source>
        <dbReference type="Google" id="ProtNLM"/>
    </source>
</evidence>
<dbReference type="Gene3D" id="1.20.58.300">
    <property type="entry name" value="FlgN-like"/>
    <property type="match status" value="1"/>
</dbReference>
<protein>
    <recommendedName>
        <fullName evidence="7">Flagella synthesis protein FlgN</fullName>
    </recommendedName>
</protein>
<dbReference type="EMBL" id="BMPO01000003">
    <property type="protein sequence ID" value="GGJ90111.1"/>
    <property type="molecule type" value="Genomic_DNA"/>
</dbReference>
<comment type="caution">
    <text evidence="5">The sequence shown here is derived from an EMBL/GenBank/DDBJ whole genome shotgun (WGS) entry which is preliminary data.</text>
</comment>
<dbReference type="Pfam" id="PF05130">
    <property type="entry name" value="FlgN"/>
    <property type="match status" value="1"/>
</dbReference>
<keyword evidence="6" id="KW-1185">Reference proteome</keyword>
<sequence length="156" mass="17513">MPQTALLQLFEEDIVHADRLVELIDAEFEALRDRELDRLQTILAEKQPLLALLDQHARSRGDLMRKAQLSADRQGLEALAARSPDGALLIEKSEALNERLERCREYNLRNGRLINANQAAVGKLVSILRGGNDTPNLYDRRGTTARGGYQRPLSEA</sequence>